<evidence type="ECO:0000256" key="1">
    <source>
        <dbReference type="ARBA" id="ARBA00023125"/>
    </source>
</evidence>
<organism evidence="3 4">
    <name type="scientific">Deefgea salmonis</name>
    <dbReference type="NCBI Taxonomy" id="2875502"/>
    <lineage>
        <taxon>Bacteria</taxon>
        <taxon>Pseudomonadati</taxon>
        <taxon>Pseudomonadota</taxon>
        <taxon>Betaproteobacteria</taxon>
        <taxon>Neisseriales</taxon>
        <taxon>Chitinibacteraceae</taxon>
        <taxon>Deefgea</taxon>
    </lineage>
</organism>
<dbReference type="PANTHER" id="PTHR46797:SF1">
    <property type="entry name" value="METHYLPHOSPHONATE SYNTHASE"/>
    <property type="match status" value="1"/>
</dbReference>
<dbReference type="InterPro" id="IPR001387">
    <property type="entry name" value="Cro/C1-type_HTH"/>
</dbReference>
<name>A0ABS8BIZ8_9NEIS</name>
<dbReference type="InterPro" id="IPR010982">
    <property type="entry name" value="Lambda_DNA-bd_dom_sf"/>
</dbReference>
<feature type="domain" description="HTH cro/C1-type" evidence="2">
    <location>
        <begin position="15"/>
        <end position="69"/>
    </location>
</feature>
<protein>
    <submittedName>
        <fullName evidence="3">Helix-turn-helix domain-containing protein</fullName>
    </submittedName>
</protein>
<dbReference type="Gene3D" id="1.10.260.40">
    <property type="entry name" value="lambda repressor-like DNA-binding domains"/>
    <property type="match status" value="1"/>
</dbReference>
<dbReference type="RefSeq" id="WP_226763485.1">
    <property type="nucleotide sequence ID" value="NZ_JAJAWG010000002.1"/>
</dbReference>
<dbReference type="PANTHER" id="PTHR46797">
    <property type="entry name" value="HTH-TYPE TRANSCRIPTIONAL REGULATOR"/>
    <property type="match status" value="1"/>
</dbReference>
<evidence type="ECO:0000259" key="2">
    <source>
        <dbReference type="PROSITE" id="PS50943"/>
    </source>
</evidence>
<reference evidence="3 4" key="1">
    <citation type="submission" date="2021-10" db="EMBL/GenBank/DDBJ databases">
        <authorList>
            <person name="Chen M."/>
        </authorList>
    </citation>
    <scope>NUCLEOTIDE SEQUENCE [LARGE SCALE GENOMIC DNA]</scope>
    <source>
        <strain evidence="3 4">H3-26</strain>
    </source>
</reference>
<keyword evidence="4" id="KW-1185">Reference proteome</keyword>
<dbReference type="InterPro" id="IPR050807">
    <property type="entry name" value="TransReg_Diox_bact_type"/>
</dbReference>
<dbReference type="Proteomes" id="UP001198034">
    <property type="component" value="Unassembled WGS sequence"/>
</dbReference>
<keyword evidence="1" id="KW-0238">DNA-binding</keyword>
<evidence type="ECO:0000313" key="3">
    <source>
        <dbReference type="EMBL" id="MCB5195695.1"/>
    </source>
</evidence>
<accession>A0ABS8BIZ8</accession>
<dbReference type="EMBL" id="JAJAWG010000002">
    <property type="protein sequence ID" value="MCB5195695.1"/>
    <property type="molecule type" value="Genomic_DNA"/>
</dbReference>
<proteinExistence type="predicted"/>
<sequence>MNEYDHLRQQLGKRVKARRRQQRLSQETLAFQAEIDRTYVSQIERGISNPSLHVLCKIAEALLVSVTDLLSEPESATE</sequence>
<dbReference type="Pfam" id="PF01381">
    <property type="entry name" value="HTH_3"/>
    <property type="match status" value="1"/>
</dbReference>
<dbReference type="PROSITE" id="PS50943">
    <property type="entry name" value="HTH_CROC1"/>
    <property type="match status" value="1"/>
</dbReference>
<dbReference type="SUPFAM" id="SSF47413">
    <property type="entry name" value="lambda repressor-like DNA-binding domains"/>
    <property type="match status" value="1"/>
</dbReference>
<dbReference type="CDD" id="cd00093">
    <property type="entry name" value="HTH_XRE"/>
    <property type="match status" value="1"/>
</dbReference>
<gene>
    <name evidence="3" type="ORF">LG219_05260</name>
</gene>
<dbReference type="SMART" id="SM00530">
    <property type="entry name" value="HTH_XRE"/>
    <property type="match status" value="1"/>
</dbReference>
<comment type="caution">
    <text evidence="3">The sequence shown here is derived from an EMBL/GenBank/DDBJ whole genome shotgun (WGS) entry which is preliminary data.</text>
</comment>
<evidence type="ECO:0000313" key="4">
    <source>
        <dbReference type="Proteomes" id="UP001198034"/>
    </source>
</evidence>